<dbReference type="InterPro" id="IPR047187">
    <property type="entry name" value="SF1_C_Upf1"/>
</dbReference>
<feature type="domain" description="DNA2/NAM7 helicase helicase" evidence="22">
    <location>
        <begin position="725"/>
        <end position="820"/>
    </location>
</feature>
<comment type="catalytic activity">
    <reaction evidence="18 19">
        <text>ATP + H2O = ADP + phosphate + H(+)</text>
        <dbReference type="Rhea" id="RHEA:13065"/>
        <dbReference type="ChEBI" id="CHEBI:15377"/>
        <dbReference type="ChEBI" id="CHEBI:15378"/>
        <dbReference type="ChEBI" id="CHEBI:30616"/>
        <dbReference type="ChEBI" id="CHEBI:43474"/>
        <dbReference type="ChEBI" id="CHEBI:456216"/>
        <dbReference type="EC" id="3.6.4.12"/>
    </reaction>
</comment>
<dbReference type="InterPro" id="IPR041677">
    <property type="entry name" value="DNA2/NAM7_AAA_11"/>
</dbReference>
<evidence type="ECO:0000256" key="20">
    <source>
        <dbReference type="SAM" id="MobiDB-lite"/>
    </source>
</evidence>
<evidence type="ECO:0000256" key="2">
    <source>
        <dbReference type="ARBA" id="ARBA00007913"/>
    </source>
</evidence>
<keyword evidence="19" id="KW-0158">Chromosome</keyword>
<evidence type="ECO:0000256" key="14">
    <source>
        <dbReference type="ARBA" id="ARBA00023125"/>
    </source>
</evidence>
<keyword evidence="9 19" id="KW-0378">Hydrolase</keyword>
<dbReference type="GO" id="GO:0005634">
    <property type="term" value="C:nucleus"/>
    <property type="evidence" value="ECO:0007669"/>
    <property type="project" value="UniProtKB-SubCell"/>
</dbReference>
<proteinExistence type="inferred from homology"/>
<comment type="function">
    <text evidence="19">Key enzyme involved in DNA replication and DNA repair. Involved in Okazaki fragments processing by cleaving long flaps that escape FEN1: flaps that are longer than 27 nucleotides are coated by replication protein A complex (RPA), leading to recruit DNA2 which cleaves the flap until it is too short to bind RPA and becomes a substrate for FEN1. Also involved in 5'-end resection of DNA during double-strand break (DSB) repair by mediating the cleavage of 5'-ssDNA.</text>
</comment>
<evidence type="ECO:0000259" key="21">
    <source>
        <dbReference type="Pfam" id="PF08696"/>
    </source>
</evidence>
<evidence type="ECO:0000256" key="10">
    <source>
        <dbReference type="ARBA" id="ARBA00022806"/>
    </source>
</evidence>
<evidence type="ECO:0000256" key="7">
    <source>
        <dbReference type="ARBA" id="ARBA00022741"/>
    </source>
</evidence>
<dbReference type="Pfam" id="PF13086">
    <property type="entry name" value="AAA_11"/>
    <property type="match status" value="2"/>
</dbReference>
<dbReference type="InterPro" id="IPR045055">
    <property type="entry name" value="DNA2/NAM7-like"/>
</dbReference>
<dbReference type="GO" id="GO:0051539">
    <property type="term" value="F:4 iron, 4 sulfur cluster binding"/>
    <property type="evidence" value="ECO:0007669"/>
    <property type="project" value="UniProtKB-UniRule"/>
</dbReference>
<evidence type="ECO:0000313" key="24">
    <source>
        <dbReference type="EMBL" id="CAJ0588261.1"/>
    </source>
</evidence>
<dbReference type="GO" id="GO:0005737">
    <property type="term" value="C:cytoplasm"/>
    <property type="evidence" value="ECO:0007669"/>
    <property type="project" value="TreeGrafter"/>
</dbReference>
<dbReference type="GO" id="GO:0006281">
    <property type="term" value="P:DNA repair"/>
    <property type="evidence" value="ECO:0007669"/>
    <property type="project" value="UniProtKB-KW"/>
</dbReference>
<protein>
    <recommendedName>
        <fullName evidence="19">DNA replication ATP-dependent helicase/nuclease</fullName>
        <ecNumber evidence="19">3.1.-.-</ecNumber>
        <ecNumber evidence="19">3.6.4.12</ecNumber>
    </recommendedName>
</protein>
<dbReference type="GO" id="GO:0071932">
    <property type="term" value="P:replication fork reversal"/>
    <property type="evidence" value="ECO:0007669"/>
    <property type="project" value="TreeGrafter"/>
</dbReference>
<evidence type="ECO:0000256" key="9">
    <source>
        <dbReference type="ARBA" id="ARBA00022801"/>
    </source>
</evidence>
<evidence type="ECO:0000256" key="8">
    <source>
        <dbReference type="ARBA" id="ARBA00022763"/>
    </source>
</evidence>
<dbReference type="AlphaFoldDB" id="A0AA36GH92"/>
<dbReference type="SUPFAM" id="SSF52540">
    <property type="entry name" value="P-loop containing nucleoside triphosphate hydrolases"/>
    <property type="match status" value="1"/>
</dbReference>
<dbReference type="PANTHER" id="PTHR10887:SF433">
    <property type="entry name" value="DNA REPLICATION ATP-DEPENDENT HELICASE_NUCLEASE DNA2"/>
    <property type="match status" value="1"/>
</dbReference>
<keyword evidence="17 19" id="KW-0511">Multifunctional enzyme</keyword>
<dbReference type="GO" id="GO:0033567">
    <property type="term" value="P:DNA replication, Okazaki fragment processing"/>
    <property type="evidence" value="ECO:0007669"/>
    <property type="project" value="UniProtKB-UniRule"/>
</dbReference>
<evidence type="ECO:0000313" key="25">
    <source>
        <dbReference type="Proteomes" id="UP001176961"/>
    </source>
</evidence>
<dbReference type="Gene3D" id="3.40.50.300">
    <property type="entry name" value="P-loop containing nucleotide triphosphate hydrolases"/>
    <property type="match status" value="3"/>
</dbReference>
<keyword evidence="10 19" id="KW-0347">Helicase</keyword>
<organism evidence="24 25">
    <name type="scientific">Cylicocyclus nassatus</name>
    <name type="common">Nematode worm</name>
    <dbReference type="NCBI Taxonomy" id="53992"/>
    <lineage>
        <taxon>Eukaryota</taxon>
        <taxon>Metazoa</taxon>
        <taxon>Ecdysozoa</taxon>
        <taxon>Nematoda</taxon>
        <taxon>Chromadorea</taxon>
        <taxon>Rhabditida</taxon>
        <taxon>Rhabditina</taxon>
        <taxon>Rhabditomorpha</taxon>
        <taxon>Strongyloidea</taxon>
        <taxon>Strongylidae</taxon>
        <taxon>Cylicocyclus</taxon>
    </lineage>
</organism>
<gene>
    <name evidence="24" type="ORF">CYNAS_LOCUS244</name>
</gene>
<dbReference type="Pfam" id="PF13087">
    <property type="entry name" value="AAA_12"/>
    <property type="match status" value="1"/>
</dbReference>
<dbReference type="CDD" id="cd22318">
    <property type="entry name" value="DNA2_N-like"/>
    <property type="match status" value="1"/>
</dbReference>
<evidence type="ECO:0000256" key="4">
    <source>
        <dbReference type="ARBA" id="ARBA00022705"/>
    </source>
</evidence>
<evidence type="ECO:0000256" key="13">
    <source>
        <dbReference type="ARBA" id="ARBA00023014"/>
    </source>
</evidence>
<evidence type="ECO:0000256" key="6">
    <source>
        <dbReference type="ARBA" id="ARBA00022723"/>
    </source>
</evidence>
<dbReference type="InterPro" id="IPR027417">
    <property type="entry name" value="P-loop_NTPase"/>
</dbReference>
<evidence type="ECO:0000259" key="23">
    <source>
        <dbReference type="Pfam" id="PF13087"/>
    </source>
</evidence>
<keyword evidence="16 19" id="KW-0539">Nucleus</keyword>
<keyword evidence="5 19" id="KW-0540">Nuclease</keyword>
<evidence type="ECO:0000256" key="15">
    <source>
        <dbReference type="ARBA" id="ARBA00023204"/>
    </source>
</evidence>
<dbReference type="InterPro" id="IPR041679">
    <property type="entry name" value="DNA2/NAM7-like_C"/>
</dbReference>
<keyword evidence="14 19" id="KW-0238">DNA-binding</keyword>
<dbReference type="InterPro" id="IPR011604">
    <property type="entry name" value="PDDEXK-like_dom_sf"/>
</dbReference>
<feature type="domain" description="DNA2/NAM7 helicase helicase" evidence="22">
    <location>
        <begin position="827"/>
        <end position="899"/>
    </location>
</feature>
<accession>A0AA36GH92</accession>
<dbReference type="CDD" id="cd18808">
    <property type="entry name" value="SF1_C_Upf1"/>
    <property type="match status" value="1"/>
</dbReference>
<evidence type="ECO:0000256" key="1">
    <source>
        <dbReference type="ARBA" id="ARBA00001966"/>
    </source>
</evidence>
<evidence type="ECO:0000256" key="16">
    <source>
        <dbReference type="ARBA" id="ARBA00023242"/>
    </source>
</evidence>
<dbReference type="InterPro" id="IPR014808">
    <property type="entry name" value="DNA_replication_fac_Dna2_N"/>
</dbReference>
<comment type="similarity">
    <text evidence="2 19">Belongs to the DNA2/NAM7 helicase family.</text>
</comment>
<dbReference type="GO" id="GO:0005524">
    <property type="term" value="F:ATP binding"/>
    <property type="evidence" value="ECO:0007669"/>
    <property type="project" value="UniProtKB-UniRule"/>
</dbReference>
<evidence type="ECO:0000256" key="18">
    <source>
        <dbReference type="ARBA" id="ARBA00047995"/>
    </source>
</evidence>
<keyword evidence="6 19" id="KW-0479">Metal-binding</keyword>
<dbReference type="GO" id="GO:0003677">
    <property type="term" value="F:DNA binding"/>
    <property type="evidence" value="ECO:0007669"/>
    <property type="project" value="UniProtKB-UniRule"/>
</dbReference>
<keyword evidence="8 19" id="KW-0227">DNA damage</keyword>
<comment type="cofactor">
    <cofactor evidence="1">
        <name>[4Fe-4S] cluster</name>
        <dbReference type="ChEBI" id="CHEBI:49883"/>
    </cofactor>
</comment>
<comment type="caution">
    <text evidence="24">The sequence shown here is derived from an EMBL/GenBank/DDBJ whole genome shotgun (WGS) entry which is preliminary data.</text>
</comment>
<keyword evidence="11 19" id="KW-0067">ATP-binding</keyword>
<evidence type="ECO:0000256" key="11">
    <source>
        <dbReference type="ARBA" id="ARBA00022840"/>
    </source>
</evidence>
<feature type="compositionally biased region" description="Polar residues" evidence="20">
    <location>
        <begin position="30"/>
        <end position="40"/>
    </location>
</feature>
<comment type="subcellular location">
    <subcellularLocation>
        <location evidence="19">Nucleus</location>
    </subcellularLocation>
    <subcellularLocation>
        <location evidence="19">Chromosome</location>
    </subcellularLocation>
</comment>
<keyword evidence="12 19" id="KW-0408">Iron</keyword>
<dbReference type="EC" id="3.6.4.12" evidence="19"/>
<keyword evidence="25" id="KW-1185">Reference proteome</keyword>
<reference evidence="24" key="1">
    <citation type="submission" date="2023-07" db="EMBL/GenBank/DDBJ databases">
        <authorList>
            <consortium name="CYATHOMIX"/>
        </authorList>
    </citation>
    <scope>NUCLEOTIDE SEQUENCE</scope>
    <source>
        <strain evidence="24">N/A</strain>
    </source>
</reference>
<dbReference type="GO" id="GO:0005694">
    <property type="term" value="C:chromosome"/>
    <property type="evidence" value="ECO:0007669"/>
    <property type="project" value="UniProtKB-SubCell"/>
</dbReference>
<feature type="compositionally biased region" description="Polar residues" evidence="20">
    <location>
        <begin position="50"/>
        <end position="62"/>
    </location>
</feature>
<dbReference type="Proteomes" id="UP001176961">
    <property type="component" value="Unassembled WGS sequence"/>
</dbReference>
<keyword evidence="15 19" id="KW-0234">DNA repair</keyword>
<dbReference type="GO" id="GO:0017108">
    <property type="term" value="F:5'-flap endonuclease activity"/>
    <property type="evidence" value="ECO:0007669"/>
    <property type="project" value="UniProtKB-UniRule"/>
</dbReference>
<feature type="domain" description="DNA2/NAM7 helicase-like C-terminal" evidence="23">
    <location>
        <begin position="909"/>
        <end position="1117"/>
    </location>
</feature>
<feature type="region of interest" description="Disordered" evidence="20">
    <location>
        <begin position="30"/>
        <end position="64"/>
    </location>
</feature>
<feature type="domain" description="DNA replication factor Dna2 N-terminal" evidence="21">
    <location>
        <begin position="202"/>
        <end position="401"/>
    </location>
</feature>
<dbReference type="PANTHER" id="PTHR10887">
    <property type="entry name" value="DNA2/NAM7 HELICASE FAMILY"/>
    <property type="match status" value="1"/>
</dbReference>
<evidence type="ECO:0000259" key="22">
    <source>
        <dbReference type="Pfam" id="PF13086"/>
    </source>
</evidence>
<dbReference type="EMBL" id="CATQJL010000001">
    <property type="protein sequence ID" value="CAJ0588261.1"/>
    <property type="molecule type" value="Genomic_DNA"/>
</dbReference>
<keyword evidence="4 19" id="KW-0235">DNA replication</keyword>
<dbReference type="Gene3D" id="3.90.320.10">
    <property type="match status" value="1"/>
</dbReference>
<keyword evidence="13 19" id="KW-0411">Iron-sulfur</keyword>
<dbReference type="GO" id="GO:0017116">
    <property type="term" value="F:single-stranded DNA helicase activity"/>
    <property type="evidence" value="ECO:0007669"/>
    <property type="project" value="UniProtKB-UniRule"/>
</dbReference>
<evidence type="ECO:0000256" key="19">
    <source>
        <dbReference type="RuleBase" id="RU367041"/>
    </source>
</evidence>
<evidence type="ECO:0000256" key="3">
    <source>
        <dbReference type="ARBA" id="ARBA00022485"/>
    </source>
</evidence>
<evidence type="ECO:0000256" key="5">
    <source>
        <dbReference type="ARBA" id="ARBA00022722"/>
    </source>
</evidence>
<evidence type="ECO:0000256" key="17">
    <source>
        <dbReference type="ARBA" id="ARBA00023268"/>
    </source>
</evidence>
<evidence type="ECO:0000256" key="12">
    <source>
        <dbReference type="ARBA" id="ARBA00023004"/>
    </source>
</evidence>
<keyword evidence="3 19" id="KW-0004">4Fe-4S</keyword>
<dbReference type="GO" id="GO:0046872">
    <property type="term" value="F:metal ion binding"/>
    <property type="evidence" value="ECO:0007669"/>
    <property type="project" value="UniProtKB-UniRule"/>
</dbReference>
<dbReference type="Pfam" id="PF08696">
    <property type="entry name" value="Dna2"/>
    <property type="match status" value="1"/>
</dbReference>
<keyword evidence="7 19" id="KW-0547">Nucleotide-binding</keyword>
<sequence>MINSGENGENVHIGLQKQGVFMKKRPLHSRTLNNGTASDHSSPDSKKIKINSTPVKKQSTPLKRTPKLEVSQTCCSDFSDWDESPIKQVLHDKNSTLSSNLVAEKENSEFEDSFDEPVFAGSPIKRTLSCATHSPVKRSPALRLFDERSSVANGQISSRSLSISADSDIPGFPSLSTSNSEVELTVKEVKREDGFVDLICKSKDGQESIVYLQDQWAEVLIEPNTQVRLFGAQRWGTSDWLLSNEKGILIVDPDTLVPCTGVASSTWCSRKVVLNERFRGPVEANKAMLIGVIVHELFQAAIRCPNTAMVTTDWLLKQWRDCLCKEVVGDLAALRLTPSQVETELMPYADVVEDWVQNNIPGGSSYPPSNAAYQVVKVHDIEENIWNPQLGIKGKIDVTLETKTHERIQQRPLELKTGKSGPSSDHAAQVMLYNLMLSSRYKQPIGNGSLLYLKDGVTREVRSRALELKGIINQRNNLAFYMSRLKPDILPEPRTDPRFCGKCDQASVCSFYQVAMEPAGRSSKLMYDFAKANMQHLSANHLEYFKKWIRWIYHEWAEDKARKGSKLQDLWRKSPEEREADGFCASSLRLTSSVDKSTETSSSFLLTFEGGGNISSSTFSPGNMCTVSTTTKPGILLVPVIESSSTSVTVRSDKMLDNEEVYHLDLYNSFTTYSTTLGNLTLLMGSDERSTHLREMIADLVPPSPCELDRATLPISVQKILSEDELNEEQREAVRSALLCSDYTLIEGFPGSGKTTTIVALLRCLLEMKCSVLLTANTHSALDNVLAKLRKHVDAGKLLRLGKSSSGRKVVADLTLQSKLKGVSGEKYTATRDILKNTPLVASTCHNVPRELLFSWRKFDCCIVDEASMVLEPVLLSSLAAASRFILVGDAHQLAPIVQNTKCADEGMAVSLFERLQVHKNALHSLVSQYRMNSVIAKLGSELFYDDRLVCGTDEVSNACLSESQNYRTSCSEEDPWSRVESGALKDSVVFIDTRACTKPEFAMSNDGAGLTYNTGEAELVCETVKRFLNNGVSATDIGVMCVYRKQVDVLKSLLDPSLNIEINSVDQYQGRDKSVIIWSLVWTDTSVRRCDLLRDQRRINVALTRAKHKLILIGCAESMRSMNIMNRVLDRVAIVELCH</sequence>
<dbReference type="EC" id="3.1.-.-" evidence="19"/>
<name>A0AA36GH92_CYLNA</name>